<dbReference type="Pfam" id="PF24883">
    <property type="entry name" value="NPHP3_N"/>
    <property type="match status" value="1"/>
</dbReference>
<dbReference type="SUPFAM" id="SSF48403">
    <property type="entry name" value="Ankyrin repeat"/>
    <property type="match status" value="2"/>
</dbReference>
<dbReference type="InterPro" id="IPR027417">
    <property type="entry name" value="P-loop_NTPase"/>
</dbReference>
<proteinExistence type="predicted"/>
<keyword evidence="6" id="KW-1185">Reference proteome</keyword>
<feature type="transmembrane region" description="Helical" evidence="3">
    <location>
        <begin position="1418"/>
        <end position="1435"/>
    </location>
</feature>
<dbReference type="InterPro" id="IPR002110">
    <property type="entry name" value="Ankyrin_rpt"/>
</dbReference>
<dbReference type="Pfam" id="PF00023">
    <property type="entry name" value="Ank"/>
    <property type="match status" value="1"/>
</dbReference>
<dbReference type="PROSITE" id="PS50088">
    <property type="entry name" value="ANK_REPEAT"/>
    <property type="match status" value="2"/>
</dbReference>
<dbReference type="Pfam" id="PF12796">
    <property type="entry name" value="Ank_2"/>
    <property type="match status" value="3"/>
</dbReference>
<dbReference type="Gene3D" id="3.40.50.1580">
    <property type="entry name" value="Nucleoside phosphorylase domain"/>
    <property type="match status" value="1"/>
</dbReference>
<feature type="repeat" description="ANK" evidence="2">
    <location>
        <begin position="1153"/>
        <end position="1188"/>
    </location>
</feature>
<protein>
    <submittedName>
        <fullName evidence="5">Nucleoside phosphorylase</fullName>
    </submittedName>
</protein>
<dbReference type="SUPFAM" id="SSF53167">
    <property type="entry name" value="Purine and uridine phosphorylases"/>
    <property type="match status" value="1"/>
</dbReference>
<keyword evidence="3" id="KW-1133">Transmembrane helix</keyword>
<dbReference type="Proteomes" id="UP000030143">
    <property type="component" value="Unassembled WGS sequence"/>
</dbReference>
<keyword evidence="3" id="KW-0472">Membrane</keyword>
<feature type="repeat" description="ANK" evidence="2">
    <location>
        <begin position="929"/>
        <end position="961"/>
    </location>
</feature>
<keyword evidence="3" id="KW-0812">Transmembrane</keyword>
<dbReference type="EMBL" id="JQFZ01000250">
    <property type="protein sequence ID" value="KGO53439.1"/>
    <property type="molecule type" value="Genomic_DNA"/>
</dbReference>
<evidence type="ECO:0000313" key="5">
    <source>
        <dbReference type="EMBL" id="KGO53439.1"/>
    </source>
</evidence>
<evidence type="ECO:0000256" key="1">
    <source>
        <dbReference type="ARBA" id="ARBA00022737"/>
    </source>
</evidence>
<comment type="caution">
    <text evidence="5">The sequence shown here is derived from an EMBL/GenBank/DDBJ whole genome shotgun (WGS) entry which is preliminary data.</text>
</comment>
<accession>A0A0A2JDJ2</accession>
<dbReference type="GeneID" id="27678738"/>
<dbReference type="PANTHER" id="PTHR46082">
    <property type="entry name" value="ATP/GTP-BINDING PROTEIN-RELATED"/>
    <property type="match status" value="1"/>
</dbReference>
<organism evidence="5 6">
    <name type="scientific">Penicillium expansum</name>
    <name type="common">Blue mold rot fungus</name>
    <dbReference type="NCBI Taxonomy" id="27334"/>
    <lineage>
        <taxon>Eukaryota</taxon>
        <taxon>Fungi</taxon>
        <taxon>Dikarya</taxon>
        <taxon>Ascomycota</taxon>
        <taxon>Pezizomycotina</taxon>
        <taxon>Eurotiomycetes</taxon>
        <taxon>Eurotiomycetidae</taxon>
        <taxon>Eurotiales</taxon>
        <taxon>Aspergillaceae</taxon>
        <taxon>Penicillium</taxon>
    </lineage>
</organism>
<dbReference type="InterPro" id="IPR056884">
    <property type="entry name" value="NPHP3-like_N"/>
</dbReference>
<dbReference type="InterPro" id="IPR035994">
    <property type="entry name" value="Nucleoside_phosphorylase_sf"/>
</dbReference>
<dbReference type="SMART" id="SM00248">
    <property type="entry name" value="ANK"/>
    <property type="match status" value="9"/>
</dbReference>
<dbReference type="PROSITE" id="PS50297">
    <property type="entry name" value="ANK_REP_REGION"/>
    <property type="match status" value="2"/>
</dbReference>
<dbReference type="HOGENOM" id="CLU_000288_34_2_1"/>
<dbReference type="InterPro" id="IPR036770">
    <property type="entry name" value="Ankyrin_rpt-contain_sf"/>
</dbReference>
<keyword evidence="2" id="KW-0040">ANK repeat</keyword>
<dbReference type="Gene3D" id="3.40.50.300">
    <property type="entry name" value="P-loop containing nucleotide triphosphate hydrolases"/>
    <property type="match status" value="1"/>
</dbReference>
<name>A0A0A2JDJ2_PENEN</name>
<dbReference type="STRING" id="27334.A0A0A2JDJ2"/>
<sequence length="1436" mass="161279">MASTTRLKLKREDYTVAWVCILHIELVAAMAMLDDSHQPLPTPKDQNSYNLGRVGEHNVVIVKATAPGKAEAATVATNLVRSFPEVRFSLVVGIGGGTRDAPNPYGGTDDIRLGDVVVSEPKGNYGGVFQYNLSREHDGGYYMGPHLNRPPPVLVSATGNLRGNHALGQGSMQTFIDEGIAKLQGVGNSHFRFPGREHDLLFRSDYKHPKGPTCDECDPGLTVTRSDRELLSVHYGLVASADVVMKSAHVRDRMRQDQNVICFQMEAAGLMNNSPCITIRGISDYADSHKNDRWQPYAAITAAGYAKDLLRIIQPEEVVGTELAAIFVDLKQDITQIKAANETTYRNKILDWITPIHFHKRQVDLWQDCVPTGKWLLDSEQFKYWVDGARQRLRCYGLTGTGKTHLCAIIVDHLQKMFPLRPVLYIYLDDNRQAEQTPEKLMGSLLRQLIQFDTSCEIPQLIQDHYGRYGIEQSPSTMIQREAFETLLERYKRTYLIVDGMGDCGKAVREVVRNYPMDLVERGQKISLLTTSLGYTERENMIECNLCKSRNPAIYFSCGCDNDGFDVCWGCRQKGLRCPKSHEGVVQYDDDVEVRAQPEELKEYCRHRLQSEISVPEALKELTDKRMNPAPAFIASSNARYISNKPDLLDTIARQIAQNASGNFLVARCCMEDFLATNIAVATDQDLLDQIQVIPHDSLVQHVKRKLERVEYHQSTGRTKRLGPETLRFVYSARRCLTLKMLTHALALQSNTGQIRPSNLDKRVPILEACKGLISIDRAEEEESWVSFFHISISKVLARLDHEMLNDAHTVMARSCLKYLKHPDALDHCEKTKDYPFLPYALEYWGDHVRMAYPKIDHPVQRDAFQFVHNTHYIKAWARMVKRTGYTILVLWIHEDAHGLHICAWFGLSGFIKRLIHEGDDVNIRDRRYSRTPLRYACVQGQFDVVRQLLDLGAEPEDATLVDAMLGSSDADHPLPDKEEDNRFEIVRMLLQRERININARVGGHGKTALIRAAKRPYLLGVKALLRDKSIDVDVQDANGRTAIMQAIRASSLQNTMTCDSQDSCHEIVTLLLERNANPNIMDNAGQSALTLAVRNGMANTVEALLRCSRIELNFPNKLLRLASAETHPKVISLLHDKLSKNPRYSLNSLDEAGCTPLHHACQSASSLARDTIEALLERGADPNIANKQRHTASMLLFALQDKNVANSLANRYPGLNKFAPSVAAEIIKDLPALVLAKHQRWDLIQDAITSKRATLKVRDLVDGRSILHEVVLENKTKLVDMILSARVLDPNCLDLYGRTPLHLSNSSDTAKVLVHHGCDIRRVDLSGDTALASALRRSVSDVADYLVDAGATATNNHHEIQHLLAMAAKIGASKAFEALLNPQSGVPDQQGSLALRRGFHDWFWIRSTHFKHIRSPLFVWFILAACLITVTTGLL</sequence>
<dbReference type="InterPro" id="IPR053137">
    <property type="entry name" value="NLR-like"/>
</dbReference>
<dbReference type="Gene3D" id="1.25.40.20">
    <property type="entry name" value="Ankyrin repeat-containing domain"/>
    <property type="match status" value="4"/>
</dbReference>
<gene>
    <name evidence="5" type="ORF">PEX2_060460</name>
</gene>
<dbReference type="GO" id="GO:0003824">
    <property type="term" value="F:catalytic activity"/>
    <property type="evidence" value="ECO:0007669"/>
    <property type="project" value="InterPro"/>
</dbReference>
<dbReference type="PANTHER" id="PTHR46082:SF11">
    <property type="entry name" value="AAA+ ATPASE DOMAIN-CONTAINING PROTEIN-RELATED"/>
    <property type="match status" value="1"/>
</dbReference>
<feature type="domain" description="Nephrocystin 3-like N-terminal" evidence="4">
    <location>
        <begin position="372"/>
        <end position="532"/>
    </location>
</feature>
<evidence type="ECO:0000256" key="2">
    <source>
        <dbReference type="PROSITE-ProRule" id="PRU00023"/>
    </source>
</evidence>
<dbReference type="SUPFAM" id="SSF52540">
    <property type="entry name" value="P-loop containing nucleoside triphosphate hydrolases"/>
    <property type="match status" value="1"/>
</dbReference>
<reference evidence="5 6" key="1">
    <citation type="journal article" date="2015" name="Mol. Plant Microbe Interact.">
        <title>Genome, transcriptome, and functional analyses of Penicillium expansum provide new insights into secondary metabolism and pathogenicity.</title>
        <authorList>
            <person name="Ballester A.R."/>
            <person name="Marcet-Houben M."/>
            <person name="Levin E."/>
            <person name="Sela N."/>
            <person name="Selma-Lazaro C."/>
            <person name="Carmona L."/>
            <person name="Wisniewski M."/>
            <person name="Droby S."/>
            <person name="Gonzalez-Candelas L."/>
            <person name="Gabaldon T."/>
        </authorList>
    </citation>
    <scope>NUCLEOTIDE SEQUENCE [LARGE SCALE GENOMIC DNA]</scope>
    <source>
        <strain evidence="5 6">MD-8</strain>
    </source>
</reference>
<dbReference type="GO" id="GO:0009116">
    <property type="term" value="P:nucleoside metabolic process"/>
    <property type="evidence" value="ECO:0007669"/>
    <property type="project" value="InterPro"/>
</dbReference>
<dbReference type="RefSeq" id="XP_016596041.1">
    <property type="nucleotide sequence ID" value="XM_016743319.1"/>
</dbReference>
<evidence type="ECO:0000313" key="6">
    <source>
        <dbReference type="Proteomes" id="UP000030143"/>
    </source>
</evidence>
<evidence type="ECO:0000259" key="4">
    <source>
        <dbReference type="Pfam" id="PF24883"/>
    </source>
</evidence>
<keyword evidence="1" id="KW-0677">Repeat</keyword>
<dbReference type="VEuPathDB" id="FungiDB:PEXP_068800"/>
<evidence type="ECO:0000256" key="3">
    <source>
        <dbReference type="SAM" id="Phobius"/>
    </source>
</evidence>